<name>A0A1Q6R2B6_9FIRM</name>
<keyword evidence="1" id="KW-0472">Membrane</keyword>
<dbReference type="Pfam" id="PF06961">
    <property type="entry name" value="DUF1294"/>
    <property type="match status" value="1"/>
</dbReference>
<dbReference type="AlphaFoldDB" id="A0A1Q6R2B6"/>
<evidence type="ECO:0000313" key="3">
    <source>
        <dbReference type="Proteomes" id="UP000186777"/>
    </source>
</evidence>
<dbReference type="GO" id="GO:0003677">
    <property type="term" value="F:DNA binding"/>
    <property type="evidence" value="ECO:0007669"/>
    <property type="project" value="UniProtKB-KW"/>
</dbReference>
<sequence length="89" mass="10182">MHSFLYYYLIFINCTAFVVYGADKAFAKLHSWRVPEIVLLVLAALGGSAGAFIAMQLFHHKTQHLKFIFGVPLIFFLQVALISYFFYKG</sequence>
<dbReference type="InterPro" id="IPR010718">
    <property type="entry name" value="DUF1294"/>
</dbReference>
<proteinExistence type="predicted"/>
<feature type="transmembrane region" description="Helical" evidence="1">
    <location>
        <begin position="34"/>
        <end position="55"/>
    </location>
</feature>
<keyword evidence="1" id="KW-0812">Transmembrane</keyword>
<comment type="caution">
    <text evidence="2">The sequence shown here is derived from an EMBL/GenBank/DDBJ whole genome shotgun (WGS) entry which is preliminary data.</text>
</comment>
<evidence type="ECO:0000313" key="2">
    <source>
        <dbReference type="EMBL" id="OLA36528.1"/>
    </source>
</evidence>
<accession>A0A1Q6R2B6</accession>
<protein>
    <submittedName>
        <fullName evidence="2">DNA-binding protein</fullName>
    </submittedName>
</protein>
<dbReference type="EMBL" id="MNTG01000044">
    <property type="protein sequence ID" value="OLA36528.1"/>
    <property type="molecule type" value="Genomic_DNA"/>
</dbReference>
<feature type="transmembrane region" description="Helical" evidence="1">
    <location>
        <begin position="67"/>
        <end position="87"/>
    </location>
</feature>
<feature type="transmembrane region" description="Helical" evidence="1">
    <location>
        <begin position="6"/>
        <end position="22"/>
    </location>
</feature>
<keyword evidence="1" id="KW-1133">Transmembrane helix</keyword>
<gene>
    <name evidence="2" type="ORF">BHW43_09455</name>
</gene>
<reference evidence="2 3" key="1">
    <citation type="journal article" date="2016" name="Nat. Biotechnol.">
        <title>Measurement of bacterial replication rates in microbial communities.</title>
        <authorList>
            <person name="Brown C.T."/>
            <person name="Olm M.R."/>
            <person name="Thomas B.C."/>
            <person name="Banfield J.F."/>
        </authorList>
    </citation>
    <scope>NUCLEOTIDE SEQUENCE [LARGE SCALE GENOMIC DNA]</scope>
    <source>
        <strain evidence="2">46_33</strain>
    </source>
</reference>
<dbReference type="RefSeq" id="WP_299823345.1">
    <property type="nucleotide sequence ID" value="NZ_CAUDUD010000003.1"/>
</dbReference>
<keyword evidence="2" id="KW-0238">DNA-binding</keyword>
<dbReference type="Proteomes" id="UP000186777">
    <property type="component" value="Unassembled WGS sequence"/>
</dbReference>
<evidence type="ECO:0000256" key="1">
    <source>
        <dbReference type="SAM" id="Phobius"/>
    </source>
</evidence>
<organism evidence="2 3">
    <name type="scientific">Phascolarctobacterium succinatutens</name>
    <dbReference type="NCBI Taxonomy" id="626940"/>
    <lineage>
        <taxon>Bacteria</taxon>
        <taxon>Bacillati</taxon>
        <taxon>Bacillota</taxon>
        <taxon>Negativicutes</taxon>
        <taxon>Acidaminococcales</taxon>
        <taxon>Acidaminococcaceae</taxon>
        <taxon>Phascolarctobacterium</taxon>
    </lineage>
</organism>